<evidence type="ECO:0000256" key="2">
    <source>
        <dbReference type="ARBA" id="ARBA00022670"/>
    </source>
</evidence>
<reference evidence="9" key="2">
    <citation type="journal article" date="2012" name="PLoS ONE">
        <title>A Deeply Branching Thermophilic Bacterium with an Ancient Acetyl-CoA Pathway Dominates a Subsurface Ecosystem.</title>
        <authorList>
            <person name="Takami H."/>
            <person name="Noguchi H."/>
            <person name="Takaki Y."/>
            <person name="Uchiyama I."/>
            <person name="Toyoda A."/>
            <person name="Nishi S."/>
            <person name="Chee G.-J."/>
            <person name="Arai W."/>
            <person name="Nunoura T."/>
            <person name="Itoh T."/>
            <person name="Hattori M."/>
            <person name="Takai K."/>
        </authorList>
    </citation>
    <scope>NUCLEOTIDE SEQUENCE</scope>
</reference>
<dbReference type="InterPro" id="IPR051463">
    <property type="entry name" value="Peptidase_U62_metallo"/>
</dbReference>
<dbReference type="Pfam" id="PF19289">
    <property type="entry name" value="PmbA_TldD_3rd"/>
    <property type="match status" value="1"/>
</dbReference>
<keyword evidence="4" id="KW-0482">Metalloprotease</keyword>
<sequence length="533" mass="59121">MAVEGALVLRDWPLGPVAEASARTLLVTDWKELADIALETARRLGASYADIRIIRSRRETIAVGPGGGGGFSMGPALEEERRDRRPVRVTRSESFGFGVRVLYNGTWGFSASPLVTPDEIRRIATEAVAIARANAAINTARVRLAPVKAYRDTWQTPMAKNPFEVNLQEKVALLTRVEELGRKVRGVARVNASLAFVHEHKRFASTEGSYIEQHIYHTLPNLTVTALRREASARPEIATRNAFIPPQSIGYEYVEQLKWAEIVEQIAHEAVEMLSAREVEPGRYTLLIAPSNLYLTIHETIGHSTELDRVLGYEANFAGTSFLTLDKLGKYRVGSRIVNFVADRTTPGGLATVGYDDDGVPAQRWHLIREGVLVGYQTTRELAHAIRETFSRGCSHADSWSSIPIPRMPNVWLEPGKERLSPEDLIADTKAGILIEGRGSYSIDQQRLNFQFGGNAFWEIKNGKKVGMLRNVIYQSYTPEFWSSCDAICSQEYWVNQGTPGDGKGEPQQTNSVSHGCAMARFHNITVLNSGSV</sequence>
<comment type="similarity">
    <text evidence="1">Belongs to the peptidase U62 family.</text>
</comment>
<proteinExistence type="inferred from homology"/>
<feature type="region of interest" description="Disordered" evidence="5">
    <location>
        <begin position="65"/>
        <end position="85"/>
    </location>
</feature>
<reference evidence="9" key="1">
    <citation type="journal article" date="2005" name="Environ. Microbiol.">
        <title>Genetic and functional properties of uncultivated thermophilic crenarchaeotes from a subsurface gold mine as revealed by analysis of genome fragments.</title>
        <authorList>
            <person name="Nunoura T."/>
            <person name="Hirayama H."/>
            <person name="Takami H."/>
            <person name="Oida H."/>
            <person name="Nishi S."/>
            <person name="Shimamura S."/>
            <person name="Suzuki Y."/>
            <person name="Inagaki F."/>
            <person name="Takai K."/>
            <person name="Nealson K.H."/>
            <person name="Horikoshi K."/>
        </authorList>
    </citation>
    <scope>NUCLEOTIDE SEQUENCE</scope>
</reference>
<evidence type="ECO:0000259" key="7">
    <source>
        <dbReference type="Pfam" id="PF19289"/>
    </source>
</evidence>
<dbReference type="GO" id="GO:0008237">
    <property type="term" value="F:metallopeptidase activity"/>
    <property type="evidence" value="ECO:0007669"/>
    <property type="project" value="UniProtKB-KW"/>
</dbReference>
<dbReference type="Gene3D" id="3.30.2290.10">
    <property type="entry name" value="PmbA/TldD superfamily"/>
    <property type="match status" value="1"/>
</dbReference>
<evidence type="ECO:0000256" key="5">
    <source>
        <dbReference type="SAM" id="MobiDB-lite"/>
    </source>
</evidence>
<dbReference type="GO" id="GO:0005829">
    <property type="term" value="C:cytosol"/>
    <property type="evidence" value="ECO:0007669"/>
    <property type="project" value="TreeGrafter"/>
</dbReference>
<feature type="domain" description="Metalloprotease TldD/E N-terminal" evidence="6">
    <location>
        <begin position="82"/>
        <end position="131"/>
    </location>
</feature>
<dbReference type="InterPro" id="IPR002510">
    <property type="entry name" value="Metalloprtase-TldD/E_N"/>
</dbReference>
<feature type="domain" description="Metalloprotease TldD/E central" evidence="8">
    <location>
        <begin position="161"/>
        <end position="274"/>
    </location>
</feature>
<feature type="domain" description="Metalloprotease TldD/E C-terminal" evidence="7">
    <location>
        <begin position="281"/>
        <end position="527"/>
    </location>
</feature>
<gene>
    <name evidence="9" type="ORF">HGMM_F07F07C18</name>
</gene>
<name>H5SBS1_9BACT</name>
<dbReference type="InterPro" id="IPR036059">
    <property type="entry name" value="TldD/PmbA_sf"/>
</dbReference>
<dbReference type="InterPro" id="IPR035068">
    <property type="entry name" value="TldD/PmbA_N"/>
</dbReference>
<dbReference type="Pfam" id="PF19290">
    <property type="entry name" value="PmbA_TldD_2nd"/>
    <property type="match status" value="1"/>
</dbReference>
<keyword evidence="2" id="KW-0645">Protease</keyword>
<evidence type="ECO:0000259" key="6">
    <source>
        <dbReference type="Pfam" id="PF01523"/>
    </source>
</evidence>
<dbReference type="PANTHER" id="PTHR30624:SF10">
    <property type="entry name" value="CONSERVED PROTEIN"/>
    <property type="match status" value="1"/>
</dbReference>
<dbReference type="InterPro" id="IPR045569">
    <property type="entry name" value="Metalloprtase-TldD/E_C"/>
</dbReference>
<keyword evidence="3" id="KW-0378">Hydrolase</keyword>
<dbReference type="Pfam" id="PF01523">
    <property type="entry name" value="PmbA_TldD_1st"/>
    <property type="match status" value="1"/>
</dbReference>
<accession>H5SBS1</accession>
<evidence type="ECO:0000256" key="3">
    <source>
        <dbReference type="ARBA" id="ARBA00022801"/>
    </source>
</evidence>
<dbReference type="InterPro" id="IPR045570">
    <property type="entry name" value="Metalloprtase-TldD/E_cen_dom"/>
</dbReference>
<evidence type="ECO:0000313" key="9">
    <source>
        <dbReference type="EMBL" id="BAL53607.1"/>
    </source>
</evidence>
<organism evidence="9">
    <name type="scientific">uncultured Acidobacteriota bacterium</name>
    <dbReference type="NCBI Taxonomy" id="171953"/>
    <lineage>
        <taxon>Bacteria</taxon>
        <taxon>Pseudomonadati</taxon>
        <taxon>Acidobacteriota</taxon>
        <taxon>environmental samples</taxon>
    </lineage>
</organism>
<protein>
    <submittedName>
        <fullName evidence="9">Peptidase U62 modulator of DNA gyrase</fullName>
    </submittedName>
</protein>
<dbReference type="EMBL" id="AP011662">
    <property type="protein sequence ID" value="BAL53607.1"/>
    <property type="molecule type" value="Genomic_DNA"/>
</dbReference>
<evidence type="ECO:0000256" key="4">
    <source>
        <dbReference type="ARBA" id="ARBA00023049"/>
    </source>
</evidence>
<dbReference type="AlphaFoldDB" id="H5SBS1"/>
<dbReference type="PANTHER" id="PTHR30624">
    <property type="entry name" value="UNCHARACTERIZED PROTEIN TLDD AND PMBA"/>
    <property type="match status" value="1"/>
</dbReference>
<dbReference type="SUPFAM" id="SSF111283">
    <property type="entry name" value="Putative modulator of DNA gyrase, PmbA/TldD"/>
    <property type="match status" value="1"/>
</dbReference>
<dbReference type="FunFam" id="3.30.2290.10:FF:000003">
    <property type="entry name" value="Zinc-dependent protease, TldD/PmbA family"/>
    <property type="match status" value="1"/>
</dbReference>
<evidence type="ECO:0000259" key="8">
    <source>
        <dbReference type="Pfam" id="PF19290"/>
    </source>
</evidence>
<evidence type="ECO:0000256" key="1">
    <source>
        <dbReference type="ARBA" id="ARBA00005836"/>
    </source>
</evidence>
<dbReference type="GO" id="GO:0006508">
    <property type="term" value="P:proteolysis"/>
    <property type="evidence" value="ECO:0007669"/>
    <property type="project" value="UniProtKB-KW"/>
</dbReference>